<evidence type="ECO:0000313" key="2">
    <source>
        <dbReference type="EMBL" id="BES98951.1"/>
    </source>
</evidence>
<feature type="region of interest" description="Disordered" evidence="1">
    <location>
        <begin position="1"/>
        <end position="20"/>
    </location>
</feature>
<accession>A0ABN7B3G1</accession>
<dbReference type="Proteomes" id="UP001307889">
    <property type="component" value="Chromosome 10"/>
</dbReference>
<evidence type="ECO:0000313" key="3">
    <source>
        <dbReference type="Proteomes" id="UP001307889"/>
    </source>
</evidence>
<proteinExistence type="predicted"/>
<evidence type="ECO:0000256" key="1">
    <source>
        <dbReference type="SAM" id="MobiDB-lite"/>
    </source>
</evidence>
<dbReference type="EMBL" id="AP028918">
    <property type="protein sequence ID" value="BES98951.1"/>
    <property type="molecule type" value="Genomic_DNA"/>
</dbReference>
<organism evidence="2 3">
    <name type="scientific">Nesidiocoris tenuis</name>
    <dbReference type="NCBI Taxonomy" id="355587"/>
    <lineage>
        <taxon>Eukaryota</taxon>
        <taxon>Metazoa</taxon>
        <taxon>Ecdysozoa</taxon>
        <taxon>Arthropoda</taxon>
        <taxon>Hexapoda</taxon>
        <taxon>Insecta</taxon>
        <taxon>Pterygota</taxon>
        <taxon>Neoptera</taxon>
        <taxon>Paraneoptera</taxon>
        <taxon>Hemiptera</taxon>
        <taxon>Heteroptera</taxon>
        <taxon>Panheteroptera</taxon>
        <taxon>Cimicomorpha</taxon>
        <taxon>Miridae</taxon>
        <taxon>Dicyphina</taxon>
        <taxon>Nesidiocoris</taxon>
    </lineage>
</organism>
<sequence length="102" mass="11648">MSRHESAVLSRDPPQSRRGPAAWSLCSLMSFLCKFTLPCQIKTPHFRVMDQRPGIMNLPCQVMDLQSRIETLQSRDVDLQPGILTLQFRVFPLQPQAKTPEP</sequence>
<reference evidence="2 3" key="1">
    <citation type="submission" date="2023-09" db="EMBL/GenBank/DDBJ databases">
        <title>Nesidiocoris tenuis whole genome shotgun sequence.</title>
        <authorList>
            <person name="Shibata T."/>
            <person name="Shimoda M."/>
            <person name="Kobayashi T."/>
            <person name="Uehara T."/>
        </authorList>
    </citation>
    <scope>NUCLEOTIDE SEQUENCE [LARGE SCALE GENOMIC DNA]</scope>
    <source>
        <strain evidence="2 3">Japan</strain>
    </source>
</reference>
<name>A0ABN7B3G1_9HEMI</name>
<protein>
    <submittedName>
        <fullName evidence="2">Uncharacterized protein</fullName>
    </submittedName>
</protein>
<gene>
    <name evidence="2" type="ORF">NTJ_11768</name>
</gene>
<keyword evidence="3" id="KW-1185">Reference proteome</keyword>